<keyword evidence="6" id="KW-1185">Reference proteome</keyword>
<keyword evidence="2" id="KW-0175">Coiled coil</keyword>
<dbReference type="InterPro" id="IPR036737">
    <property type="entry name" value="OmpA-like_sf"/>
</dbReference>
<dbReference type="InterPro" id="IPR006665">
    <property type="entry name" value="OmpA-like"/>
</dbReference>
<evidence type="ECO:0000256" key="1">
    <source>
        <dbReference type="PROSITE-ProRule" id="PRU00473"/>
    </source>
</evidence>
<comment type="caution">
    <text evidence="5">The sequence shown here is derived from an EMBL/GenBank/DDBJ whole genome shotgun (WGS) entry which is preliminary data.</text>
</comment>
<feature type="domain" description="OmpA-like" evidence="4">
    <location>
        <begin position="131"/>
        <end position="256"/>
    </location>
</feature>
<dbReference type="InterPro" id="IPR050330">
    <property type="entry name" value="Bact_OuterMem_StrucFunc"/>
</dbReference>
<keyword evidence="3" id="KW-0732">Signal</keyword>
<dbReference type="Gene3D" id="3.30.1330.60">
    <property type="entry name" value="OmpA-like domain"/>
    <property type="match status" value="1"/>
</dbReference>
<feature type="signal peptide" evidence="3">
    <location>
        <begin position="1"/>
        <end position="22"/>
    </location>
</feature>
<protein>
    <recommendedName>
        <fullName evidence="4">OmpA-like domain-containing protein</fullName>
    </recommendedName>
</protein>
<evidence type="ECO:0000313" key="5">
    <source>
        <dbReference type="EMBL" id="ETW95023.1"/>
    </source>
</evidence>
<organism evidence="5 6">
    <name type="scientific">Entotheonella factor</name>
    <dbReference type="NCBI Taxonomy" id="1429438"/>
    <lineage>
        <taxon>Bacteria</taxon>
        <taxon>Pseudomonadati</taxon>
        <taxon>Nitrospinota/Tectimicrobiota group</taxon>
        <taxon>Candidatus Tectimicrobiota</taxon>
        <taxon>Candidatus Entotheonellia</taxon>
        <taxon>Candidatus Entotheonellales</taxon>
        <taxon>Candidatus Entotheonellaceae</taxon>
        <taxon>Candidatus Entotheonella</taxon>
    </lineage>
</organism>
<keyword evidence="1" id="KW-0472">Membrane</keyword>
<dbReference type="PROSITE" id="PS51123">
    <property type="entry name" value="OMPA_2"/>
    <property type="match status" value="1"/>
</dbReference>
<dbReference type="HOGENOM" id="CLU_016890_14_0_7"/>
<dbReference type="PANTHER" id="PTHR30329">
    <property type="entry name" value="STATOR ELEMENT OF FLAGELLAR MOTOR COMPLEX"/>
    <property type="match status" value="1"/>
</dbReference>
<dbReference type="EMBL" id="AZHW01000965">
    <property type="protein sequence ID" value="ETW95023.1"/>
    <property type="molecule type" value="Genomic_DNA"/>
</dbReference>
<evidence type="ECO:0000259" key="4">
    <source>
        <dbReference type="PROSITE" id="PS51123"/>
    </source>
</evidence>
<dbReference type="Proteomes" id="UP000019141">
    <property type="component" value="Unassembled WGS sequence"/>
</dbReference>
<dbReference type="PROSITE" id="PS51257">
    <property type="entry name" value="PROKAR_LIPOPROTEIN"/>
    <property type="match status" value="1"/>
</dbReference>
<gene>
    <name evidence="5" type="ORF">ETSY1_32350</name>
</gene>
<name>W4LA96_ENTF1</name>
<accession>W4LA96</accession>
<reference evidence="5 6" key="1">
    <citation type="journal article" date="2014" name="Nature">
        <title>An environmental bacterial taxon with a large and distinct metabolic repertoire.</title>
        <authorList>
            <person name="Wilson M.C."/>
            <person name="Mori T."/>
            <person name="Ruckert C."/>
            <person name="Uria A.R."/>
            <person name="Helf M.J."/>
            <person name="Takada K."/>
            <person name="Gernert C."/>
            <person name="Steffens U.A."/>
            <person name="Heycke N."/>
            <person name="Schmitt S."/>
            <person name="Rinke C."/>
            <person name="Helfrich E.J."/>
            <person name="Brachmann A.O."/>
            <person name="Gurgui C."/>
            <person name="Wakimoto T."/>
            <person name="Kracht M."/>
            <person name="Crusemann M."/>
            <person name="Hentschel U."/>
            <person name="Abe I."/>
            <person name="Matsunaga S."/>
            <person name="Kalinowski J."/>
            <person name="Takeyama H."/>
            <person name="Piel J."/>
        </authorList>
    </citation>
    <scope>NUCLEOTIDE SEQUENCE [LARGE SCALE GENOMIC DNA]</scope>
    <source>
        <strain evidence="6">TSY1</strain>
    </source>
</reference>
<evidence type="ECO:0000256" key="3">
    <source>
        <dbReference type="SAM" id="SignalP"/>
    </source>
</evidence>
<evidence type="ECO:0000256" key="2">
    <source>
        <dbReference type="SAM" id="Coils"/>
    </source>
</evidence>
<sequence length="256" mass="28759">MRPLAISIVCIMCCLLSACVSKQTYVDATQRAAQERETLQQQLRTTEDLLQETENKRDDLTGKYANLQARYRLLENQHRELAAQLDDISTQTATLQTNLVERESVLTTQQKIEQALREQIAAQEIKIEEIEGRLKMTLLDTILFPTGQAQLNAKGQKTLRQVAASLRESSEQAILVEGHTDNVPIGPGVQKRFATNWELSAARATAVVRFLQDQGGVAPERLSACGYSFYQPVASNEQAKGRRQNRRIELVLIPPR</sequence>
<dbReference type="PANTHER" id="PTHR30329:SF21">
    <property type="entry name" value="LIPOPROTEIN YIAD-RELATED"/>
    <property type="match status" value="1"/>
</dbReference>
<dbReference type="AlphaFoldDB" id="W4LA96"/>
<evidence type="ECO:0000313" key="6">
    <source>
        <dbReference type="Proteomes" id="UP000019141"/>
    </source>
</evidence>
<feature type="coiled-coil region" evidence="2">
    <location>
        <begin position="29"/>
        <end position="133"/>
    </location>
</feature>
<feature type="chain" id="PRO_5004844468" description="OmpA-like domain-containing protein" evidence="3">
    <location>
        <begin position="23"/>
        <end position="256"/>
    </location>
</feature>
<dbReference type="Pfam" id="PF00691">
    <property type="entry name" value="OmpA"/>
    <property type="match status" value="1"/>
</dbReference>
<dbReference type="CDD" id="cd07185">
    <property type="entry name" value="OmpA_C-like"/>
    <property type="match status" value="1"/>
</dbReference>
<proteinExistence type="predicted"/>
<dbReference type="GO" id="GO:0016020">
    <property type="term" value="C:membrane"/>
    <property type="evidence" value="ECO:0007669"/>
    <property type="project" value="UniProtKB-UniRule"/>
</dbReference>
<dbReference type="SUPFAM" id="SSF103088">
    <property type="entry name" value="OmpA-like"/>
    <property type="match status" value="1"/>
</dbReference>